<keyword evidence="2" id="KW-1185">Reference proteome</keyword>
<sequence>MIRRAVPHSYTKQSKPFWKNVMDKLKAIAAPVDYPIDKKEMELVEITDRLTQSEFNQGVSGLCKEFNIPQSLVTALIIGNVANIVNKIECKDIRYNTLNDLTKSLREGDGNWMQFIPEYKSDNLIYLDRLDIGLIRAFYSFAISQGLDPIDAFNVTNARGKDVQEFLTHASAETGRLAGTVSSIWYNYGDLYVYAGRKVLGNPTKPSDVEIKYTKSKGLILS</sequence>
<protein>
    <submittedName>
        <fullName evidence="1">Uncharacterized protein</fullName>
    </submittedName>
</protein>
<dbReference type="Proteomes" id="UP000297195">
    <property type="component" value="Segment"/>
</dbReference>
<accession>A0A4D6DWH4</accession>
<gene>
    <name evidence="1" type="ORF">pETSU_102</name>
</gene>
<proteinExistence type="predicted"/>
<organism evidence="1 2">
    <name type="scientific">Edwardsiella phage pEt-SU</name>
    <dbReference type="NCBI Taxonomy" id="2562142"/>
    <lineage>
        <taxon>Viruses</taxon>
        <taxon>Duplodnaviria</taxon>
        <taxon>Heunggongvirae</taxon>
        <taxon>Uroviricota</taxon>
        <taxon>Caudoviricetes</taxon>
        <taxon>Chimalliviridae</taxon>
        <taxon>Petsuvirus</taxon>
        <taxon>Petsuvirus pEtSU</taxon>
    </lineage>
</organism>
<dbReference type="EMBL" id="MK689364">
    <property type="protein sequence ID" value="QBZ70683.1"/>
    <property type="molecule type" value="Genomic_DNA"/>
</dbReference>
<evidence type="ECO:0000313" key="2">
    <source>
        <dbReference type="Proteomes" id="UP000297195"/>
    </source>
</evidence>
<reference evidence="1 2" key="1">
    <citation type="submission" date="2019-03" db="EMBL/GenBank/DDBJ databases">
        <authorList>
            <person name="Kim S.G."/>
            <person name="Park S.C."/>
        </authorList>
    </citation>
    <scope>NUCLEOTIDE SEQUENCE [LARGE SCALE GENOMIC DNA]</scope>
</reference>
<name>A0A4D6DWH4_9CAUD</name>
<evidence type="ECO:0000313" key="1">
    <source>
        <dbReference type="EMBL" id="QBZ70683.1"/>
    </source>
</evidence>